<feature type="compositionally biased region" description="Basic and acidic residues" evidence="9">
    <location>
        <begin position="1858"/>
        <end position="1876"/>
    </location>
</feature>
<evidence type="ECO:0000256" key="8">
    <source>
        <dbReference type="PROSITE-ProRule" id="PRU00047"/>
    </source>
</evidence>
<feature type="compositionally biased region" description="Basic and acidic residues" evidence="9">
    <location>
        <begin position="2096"/>
        <end position="2120"/>
    </location>
</feature>
<dbReference type="GO" id="GO:0008270">
    <property type="term" value="F:zinc ion binding"/>
    <property type="evidence" value="ECO:0007669"/>
    <property type="project" value="UniProtKB-KW"/>
</dbReference>
<dbReference type="GO" id="GO:0005524">
    <property type="term" value="F:ATP binding"/>
    <property type="evidence" value="ECO:0007669"/>
    <property type="project" value="UniProtKB-KW"/>
</dbReference>
<dbReference type="SUPFAM" id="SSF48371">
    <property type="entry name" value="ARM repeat"/>
    <property type="match status" value="1"/>
</dbReference>
<evidence type="ECO:0000256" key="3">
    <source>
        <dbReference type="ARBA" id="ARBA00022741"/>
    </source>
</evidence>
<feature type="domain" description="CCHC-type" evidence="10">
    <location>
        <begin position="2016"/>
        <end position="2030"/>
    </location>
</feature>
<feature type="region of interest" description="Disordered" evidence="9">
    <location>
        <begin position="19"/>
        <end position="48"/>
    </location>
</feature>
<feature type="region of interest" description="Disordered" evidence="9">
    <location>
        <begin position="879"/>
        <end position="902"/>
    </location>
</feature>
<dbReference type="InterPro" id="IPR036875">
    <property type="entry name" value="Znf_CCHC_sf"/>
</dbReference>
<dbReference type="InterPro" id="IPR056474">
    <property type="entry name" value="SEN1_barrel"/>
</dbReference>
<accession>A0A0D2J2E5</accession>
<keyword evidence="12" id="KW-1185">Reference proteome</keyword>
<dbReference type="OrthoDB" id="6513042at2759"/>
<name>A0A0D2J2E5_9EURO</name>
<evidence type="ECO:0000259" key="10">
    <source>
        <dbReference type="PROSITE" id="PS50158"/>
    </source>
</evidence>
<evidence type="ECO:0000313" key="12">
    <source>
        <dbReference type="Proteomes" id="UP000053617"/>
    </source>
</evidence>
<dbReference type="PANTHER" id="PTHR10887">
    <property type="entry name" value="DNA2/NAM7 HELICASE FAMILY"/>
    <property type="match status" value="1"/>
</dbReference>
<evidence type="ECO:0000256" key="6">
    <source>
        <dbReference type="ARBA" id="ARBA00022840"/>
    </source>
</evidence>
<dbReference type="Pfam" id="PF23576">
    <property type="entry name" value="SEN1_barrel"/>
    <property type="match status" value="1"/>
</dbReference>
<dbReference type="Pfam" id="PF13087">
    <property type="entry name" value="AAA_12"/>
    <property type="match status" value="1"/>
</dbReference>
<dbReference type="HOGENOM" id="CLU_000459_2_0_1"/>
<evidence type="ECO:0000256" key="2">
    <source>
        <dbReference type="ARBA" id="ARBA00007913"/>
    </source>
</evidence>
<feature type="compositionally biased region" description="Polar residues" evidence="9">
    <location>
        <begin position="1041"/>
        <end position="1050"/>
    </location>
</feature>
<dbReference type="InterPro" id="IPR041679">
    <property type="entry name" value="DNA2/NAM7-like_C"/>
</dbReference>
<dbReference type="CDD" id="cd18808">
    <property type="entry name" value="SF1_C_Upf1"/>
    <property type="match status" value="1"/>
</dbReference>
<protein>
    <submittedName>
        <fullName evidence="11">Rhinocladiella mackenziei CBS 650.93 unplaced genomic scaffold supercont1.1, whole genome shotgun sequence</fullName>
    </submittedName>
</protein>
<feature type="compositionally biased region" description="Basic and acidic residues" evidence="9">
    <location>
        <begin position="1489"/>
        <end position="1505"/>
    </location>
</feature>
<dbReference type="Pfam" id="PF12726">
    <property type="entry name" value="SEN1_N"/>
    <property type="match status" value="1"/>
</dbReference>
<feature type="compositionally biased region" description="Polar residues" evidence="9">
    <location>
        <begin position="2079"/>
        <end position="2091"/>
    </location>
</feature>
<dbReference type="InterPro" id="IPR024481">
    <property type="entry name" value="Helicase_Sen1_N"/>
</dbReference>
<evidence type="ECO:0000256" key="5">
    <source>
        <dbReference type="ARBA" id="ARBA00022806"/>
    </source>
</evidence>
<dbReference type="Gene3D" id="3.40.50.300">
    <property type="entry name" value="P-loop containing nucleotide triphosphate hydrolases"/>
    <property type="match status" value="2"/>
</dbReference>
<evidence type="ECO:0000256" key="7">
    <source>
        <dbReference type="ARBA" id="ARBA00023242"/>
    </source>
</evidence>
<feature type="compositionally biased region" description="Low complexity" evidence="9">
    <location>
        <begin position="1880"/>
        <end position="1906"/>
    </location>
</feature>
<feature type="compositionally biased region" description="Low complexity" evidence="9">
    <location>
        <begin position="2137"/>
        <end position="2148"/>
    </location>
</feature>
<proteinExistence type="inferred from homology"/>
<dbReference type="InterPro" id="IPR047187">
    <property type="entry name" value="SF1_C_Upf1"/>
</dbReference>
<organism evidence="11 12">
    <name type="scientific">Rhinocladiella mackenziei CBS 650.93</name>
    <dbReference type="NCBI Taxonomy" id="1442369"/>
    <lineage>
        <taxon>Eukaryota</taxon>
        <taxon>Fungi</taxon>
        <taxon>Dikarya</taxon>
        <taxon>Ascomycota</taxon>
        <taxon>Pezizomycotina</taxon>
        <taxon>Eurotiomycetes</taxon>
        <taxon>Chaetothyriomycetidae</taxon>
        <taxon>Chaetothyriales</taxon>
        <taxon>Herpotrichiellaceae</taxon>
        <taxon>Rhinocladiella</taxon>
    </lineage>
</organism>
<feature type="compositionally biased region" description="Acidic residues" evidence="9">
    <location>
        <begin position="1027"/>
        <end position="1036"/>
    </location>
</feature>
<keyword evidence="4" id="KW-0378">Hydrolase</keyword>
<dbReference type="GO" id="GO:0006369">
    <property type="term" value="P:termination of RNA polymerase II transcription"/>
    <property type="evidence" value="ECO:0007669"/>
    <property type="project" value="TreeGrafter"/>
</dbReference>
<dbReference type="FunFam" id="3.40.50.300:FF:001152">
    <property type="entry name" value="tRNA-splicing endonuclease, putative"/>
    <property type="match status" value="1"/>
</dbReference>
<feature type="region of interest" description="Disordered" evidence="9">
    <location>
        <begin position="1017"/>
        <end position="1059"/>
    </location>
</feature>
<dbReference type="InterPro" id="IPR001878">
    <property type="entry name" value="Znf_CCHC"/>
</dbReference>
<keyword evidence="3" id="KW-0547">Nucleotide-binding</keyword>
<dbReference type="Proteomes" id="UP000053617">
    <property type="component" value="Unassembled WGS sequence"/>
</dbReference>
<keyword evidence="8" id="KW-0862">Zinc</keyword>
<feature type="compositionally biased region" description="Polar residues" evidence="9">
    <location>
        <begin position="2121"/>
        <end position="2133"/>
    </location>
</feature>
<dbReference type="FunFam" id="3.40.50.300:FF:000326">
    <property type="entry name" value="P-loop containing nucleoside triphosphate hydrolase"/>
    <property type="match status" value="1"/>
</dbReference>
<dbReference type="SMART" id="SM00343">
    <property type="entry name" value="ZnF_C2HC"/>
    <property type="match status" value="3"/>
</dbReference>
<keyword evidence="5" id="KW-0347">Helicase</keyword>
<feature type="compositionally biased region" description="Basic and acidic residues" evidence="9">
    <location>
        <begin position="2171"/>
        <end position="2181"/>
    </location>
</feature>
<sequence>MAEFIATLQEIRQLPPEQHLFCPRRGSNDPDRFEDWRNPNADGGERHDPNRIARIEETKIRRKKFVCSLQLLAYDGQESEQYQRFIWETLDEALSKCDVCIREYYVAKIDFVAELRQDYEEEDIKNFLEIINRRDVQRITDGLDAAGKILKDTPEHKRGTSVLEPKHLHALFEALVCEAFLQDENLLHAHFDGPFKMIQTKKPLKMREILPGATQFLFDSNTTRMAWASAIWGRLDRCPTDLEWDWAMKDILQKKLQLASEPNDVAKLWSALTLVVSRLDQRMITYKLFDLHPNLGTTALNHLAKRTQAAPFIIGTLKTILDTAPDAFWQSMGSISAQTVVEQIFATPHFNKHLQESESKQPGMLSWISSLLGSLKPANRPVAAHSIVSQLFERIDSSNLNIFARTACFEVAVKGLLHTIISFSDDEKNRKSVERLVLLDILNLIGHRLDEILKPRDPTITNSLRAETRDDILNIVKNSVALECQCLKSDFESLTQKEPLRHGSSSYSPEIWTAVINNLRDDDPELSSAALIGIMPLPGLERFRIKDGQSLAQEKKSFNMIFEKLTGMVAKLLERISEFKPDHLDHLFRVQNTNMSLMSTLFSPDTNTYQAATEMVKNISSEPGRKEALAHLIDAFLGTTVYGLCWTFRRIANFKTFSSVPRMLNMGMEILDVLCNPTNGKLRRADISSRDASAVQNYWSYQWIALRVIYSQTERWSLELHNKAVMVEVCRDAMQYAEALFDQYDLFASVLIKLKPEKAQEIQKTLLDSSDSQSGSPLNTLDAMSKWLRLRDEYLADTLVSLISNMLYRLKRHQALVTDHEGLAYVQEVATRDSIRTILSAAQKARLVRTLENYYDRQIERPQLKTQATLNFKDWTDSATRARSGASTPDPRDKNVDEFGDDDVADDDLIQIEGETLDTQKATITIKDKNKIKSLLSNSQASKHRPSSISVKEVEAKKAQDAKAFIEQRKREEAARKLRDKEAALKLRGQTGVGAQTMGQGSGVAGIGILGKDHSAGTSSLMVSSESESETDSDEELFGKPQSNGPTFRSQAGLRKPMPAGPVRKIKQIRSQKDVRARLAPDLSDLHRIILSWDFFAETDLPPTSMKEDYTLVTDTFRTPQEYQKTFEPLLILEGWQSFRAAREDGTFKPFEIKVANSLIVDSFFEVNSQVSLAEGKDLGIGTSDVVLLSKSKTPELDPSEPHCFARVKEIVRKKGEVQVVYRLSAANNPLRPFLNDKSTVYGVQILSLTPLEREYGALMALPYYDLCDEIIRAKPSPIPDYTDKELEPIKKAYDVNLAQAKAVKSALDNDAFTLIQGPPGSGKTKTICALVGAMMTGFIKKPSNTPQLNAASGRGPTLPPAAKKILVCAPSNAAVDELVMRFKSGVIMLDGSFGNLSVVRLGRTDAINTNVKDVTLEELVNAKLSVTASKDPKEDIHSVMMEHKAVSDELNSLRDRISDQRGKGQPVSTADEQLMDQLKRKKNGLGSKIDDMRERQNTASRDMELNRKRVQQEILDSAHVLCATLSGSGHEIFQALNIEFETVIIDEAAQSIELSALIPLKYGCSKCILVGDPKQLPPTVLSREAAKFQYEQSLFARMENNHKKDVHLLDTQYRMHPEISLFPSKTFYDSRLKDGNDMAKIRRRPWHNSEIFAPYRFFDVQGMSQASTKGHSLINTAELNVAMQLYDRLITDVPRYDFSRNIGIITPYKGQLKELKMRFKQRYGEDITSKIEFNTTDAFQGRESEIIIFSCVRASTKGIGFLNDIRRMNVGLTRAKCSLWVLGNSPSLTQGEFWRALVNDAKSRHVYTEGDILNLLRRPLLTEEMMKDDIEMIDVGDSVSDAPKSSTTRDGPSVSRPDSKEATQTRKTRATEESRSGCSMHQSASLSSRSSSSLSHRSSTPSSTKSEVKPRRDSTPSETKREKLRPETKRDPHLLSSKMEMEKNIEPEHAQPNTGIYGPSGGRFGLNDLAKCAICGSHEHFSFNCDNEEAQAAAMGNCTRCHLPGHTYTSCRAPRCLSCGEVGHSSEHCTAPRHMRLTNVQQAEVKKQEIRFGEARDRAREKRAEKQLGEHGAKIPTVKSTLPSVSSATNGVGGEVKRKRDESSNSDERKVPRIKKDTKSPGSSIGTQTSASADVGPGRAPYGPAPGLSRPPGAGRPAMTGQPMVRKKTSRPDDMFMKRR</sequence>
<feature type="compositionally biased region" description="Basic and acidic residues" evidence="9">
    <location>
        <begin position="26"/>
        <end position="48"/>
    </location>
</feature>
<dbReference type="GO" id="GO:0016787">
    <property type="term" value="F:hydrolase activity"/>
    <property type="evidence" value="ECO:0007669"/>
    <property type="project" value="UniProtKB-KW"/>
</dbReference>
<dbReference type="InterPro" id="IPR045055">
    <property type="entry name" value="DNA2/NAM7-like"/>
</dbReference>
<evidence type="ECO:0000256" key="1">
    <source>
        <dbReference type="ARBA" id="ARBA00004123"/>
    </source>
</evidence>
<dbReference type="InterPro" id="IPR016024">
    <property type="entry name" value="ARM-type_fold"/>
</dbReference>
<dbReference type="GO" id="GO:0004386">
    <property type="term" value="F:helicase activity"/>
    <property type="evidence" value="ECO:0007669"/>
    <property type="project" value="UniProtKB-KW"/>
</dbReference>
<dbReference type="STRING" id="1442369.A0A0D2J2E5"/>
<dbReference type="EMBL" id="KN847475">
    <property type="protein sequence ID" value="KIX09871.1"/>
    <property type="molecule type" value="Genomic_DNA"/>
</dbReference>
<gene>
    <name evidence="11" type="ORF">Z518_00952</name>
</gene>
<dbReference type="VEuPathDB" id="FungiDB:Z518_00952"/>
<dbReference type="PANTHER" id="PTHR10887:SF495">
    <property type="entry name" value="HELICASE SENATAXIN ISOFORM X1-RELATED"/>
    <property type="match status" value="1"/>
</dbReference>
<keyword evidence="7" id="KW-0539">Nucleus</keyword>
<dbReference type="InterPro" id="IPR041677">
    <property type="entry name" value="DNA2/NAM7_AAA_11"/>
</dbReference>
<feature type="region of interest" description="Disordered" evidence="9">
    <location>
        <begin position="2051"/>
        <end position="2181"/>
    </location>
</feature>
<dbReference type="PROSITE" id="PS50158">
    <property type="entry name" value="ZF_CCHC"/>
    <property type="match status" value="1"/>
</dbReference>
<feature type="region of interest" description="Disordered" evidence="9">
    <location>
        <begin position="1486"/>
        <end position="1505"/>
    </location>
</feature>
<dbReference type="SUPFAM" id="SSF57756">
    <property type="entry name" value="Retrovirus zinc finger-like domains"/>
    <property type="match status" value="1"/>
</dbReference>
<dbReference type="GO" id="GO:0001147">
    <property type="term" value="F:transcription termination site sequence-specific DNA binding"/>
    <property type="evidence" value="ECO:0007669"/>
    <property type="project" value="TreeGrafter"/>
</dbReference>
<evidence type="ECO:0000313" key="11">
    <source>
        <dbReference type="EMBL" id="KIX09871.1"/>
    </source>
</evidence>
<keyword evidence="6" id="KW-0067">ATP-binding</keyword>
<evidence type="ECO:0000256" key="9">
    <source>
        <dbReference type="SAM" id="MobiDB-lite"/>
    </source>
</evidence>
<dbReference type="GO" id="GO:0016604">
    <property type="term" value="C:nuclear body"/>
    <property type="evidence" value="ECO:0007669"/>
    <property type="project" value="TreeGrafter"/>
</dbReference>
<dbReference type="GO" id="GO:0005694">
    <property type="term" value="C:chromosome"/>
    <property type="evidence" value="ECO:0007669"/>
    <property type="project" value="UniProtKB-ARBA"/>
</dbReference>
<comment type="subcellular location">
    <subcellularLocation>
        <location evidence="1">Nucleus</location>
    </subcellularLocation>
</comment>
<feature type="compositionally biased region" description="Basic and acidic residues" evidence="9">
    <location>
        <begin position="2051"/>
        <end position="2074"/>
    </location>
</feature>
<dbReference type="GeneID" id="25289023"/>
<dbReference type="Pfam" id="PF13086">
    <property type="entry name" value="AAA_11"/>
    <property type="match status" value="1"/>
</dbReference>
<dbReference type="CDD" id="cd18042">
    <property type="entry name" value="DEXXQc_SETX"/>
    <property type="match status" value="1"/>
</dbReference>
<feature type="compositionally biased region" description="Basic and acidic residues" evidence="9">
    <location>
        <begin position="1907"/>
        <end position="1938"/>
    </location>
</feature>
<keyword evidence="8" id="KW-0479">Metal-binding</keyword>
<reference evidence="11 12" key="1">
    <citation type="submission" date="2015-01" db="EMBL/GenBank/DDBJ databases">
        <title>The Genome Sequence of Rhinocladiella mackenzie CBS 650.93.</title>
        <authorList>
            <consortium name="The Broad Institute Genomics Platform"/>
            <person name="Cuomo C."/>
            <person name="de Hoog S."/>
            <person name="Gorbushina A."/>
            <person name="Stielow B."/>
            <person name="Teixiera M."/>
            <person name="Abouelleil A."/>
            <person name="Chapman S.B."/>
            <person name="Priest M."/>
            <person name="Young S.K."/>
            <person name="Wortman J."/>
            <person name="Nusbaum C."/>
            <person name="Birren B."/>
        </authorList>
    </citation>
    <scope>NUCLEOTIDE SEQUENCE [LARGE SCALE GENOMIC DNA]</scope>
    <source>
        <strain evidence="11 12">CBS 650.93</strain>
    </source>
</reference>
<comment type="similarity">
    <text evidence="2">Belongs to the DNA2/NAM7 helicase family.</text>
</comment>
<feature type="region of interest" description="Disordered" evidence="9">
    <location>
        <begin position="1835"/>
        <end position="1938"/>
    </location>
</feature>
<dbReference type="InterPro" id="IPR027417">
    <property type="entry name" value="P-loop_NTPase"/>
</dbReference>
<evidence type="ECO:0000256" key="4">
    <source>
        <dbReference type="ARBA" id="ARBA00022801"/>
    </source>
</evidence>
<dbReference type="SUPFAM" id="SSF52540">
    <property type="entry name" value="P-loop containing nucleoside triphosphate hydrolases"/>
    <property type="match status" value="1"/>
</dbReference>
<keyword evidence="8" id="KW-0863">Zinc-finger</keyword>
<dbReference type="RefSeq" id="XP_013277007.1">
    <property type="nucleotide sequence ID" value="XM_013421553.1"/>
</dbReference>